<dbReference type="Pfam" id="PF13861">
    <property type="entry name" value="FLgD_tudor"/>
    <property type="match status" value="1"/>
</dbReference>
<dbReference type="STRING" id="286727.SAMN02982917_4899"/>
<evidence type="ECO:0000256" key="6">
    <source>
        <dbReference type="SAM" id="MobiDB-lite"/>
    </source>
</evidence>
<evidence type="ECO:0000256" key="1">
    <source>
        <dbReference type="ARBA" id="ARBA00010577"/>
    </source>
</evidence>
<dbReference type="AlphaFoldDB" id="A0A1X7H3Q4"/>
<comment type="similarity">
    <text evidence="1 5">Belongs to the FlgD family.</text>
</comment>
<keyword evidence="3 5" id="KW-1005">Bacterial flagellum biogenesis</keyword>
<feature type="domain" description="FlgD/Vpr Ig-like" evidence="7">
    <location>
        <begin position="127"/>
        <end position="199"/>
    </location>
</feature>
<feature type="compositionally biased region" description="Polar residues" evidence="6">
    <location>
        <begin position="27"/>
        <end position="38"/>
    </location>
</feature>
<dbReference type="EMBL" id="FXAK01000007">
    <property type="protein sequence ID" value="SMF79239.1"/>
    <property type="molecule type" value="Genomic_DNA"/>
</dbReference>
<evidence type="ECO:0000256" key="2">
    <source>
        <dbReference type="ARBA" id="ARBA00016013"/>
    </source>
</evidence>
<dbReference type="RefSeq" id="WP_085089749.1">
    <property type="nucleotide sequence ID" value="NZ_FXAK01000007.1"/>
</dbReference>
<dbReference type="Gene3D" id="2.60.40.4070">
    <property type="match status" value="1"/>
</dbReference>
<evidence type="ECO:0000256" key="5">
    <source>
        <dbReference type="RuleBase" id="RU362076"/>
    </source>
</evidence>
<protein>
    <recommendedName>
        <fullName evidence="2 5">Basal-body rod modification protein FlgD</fullName>
    </recommendedName>
</protein>
<evidence type="ECO:0000259" key="7">
    <source>
        <dbReference type="Pfam" id="PF13860"/>
    </source>
</evidence>
<dbReference type="InterPro" id="IPR025965">
    <property type="entry name" value="FlgD/Vpr_Ig-like"/>
</dbReference>
<evidence type="ECO:0000256" key="4">
    <source>
        <dbReference type="ARBA" id="ARBA00024746"/>
    </source>
</evidence>
<accession>A0A1X7H3Q4</accession>
<dbReference type="OrthoDB" id="9785233at2"/>
<dbReference type="GO" id="GO:0044781">
    <property type="term" value="P:bacterial-type flagellum organization"/>
    <property type="evidence" value="ECO:0007669"/>
    <property type="project" value="UniProtKB-UniRule"/>
</dbReference>
<feature type="region of interest" description="Disordered" evidence="6">
    <location>
        <begin position="1"/>
        <end position="47"/>
    </location>
</feature>
<evidence type="ECO:0000313" key="10">
    <source>
        <dbReference type="Proteomes" id="UP000192936"/>
    </source>
</evidence>
<organism evidence="9 10">
    <name type="scientific">Azospirillum oryzae</name>
    <dbReference type="NCBI Taxonomy" id="286727"/>
    <lineage>
        <taxon>Bacteria</taxon>
        <taxon>Pseudomonadati</taxon>
        <taxon>Pseudomonadota</taxon>
        <taxon>Alphaproteobacteria</taxon>
        <taxon>Rhodospirillales</taxon>
        <taxon>Azospirillaceae</taxon>
        <taxon>Azospirillum</taxon>
    </lineage>
</organism>
<dbReference type="Pfam" id="PF03963">
    <property type="entry name" value="FlgD"/>
    <property type="match status" value="1"/>
</dbReference>
<feature type="compositionally biased region" description="Low complexity" evidence="6">
    <location>
        <begin position="1"/>
        <end position="17"/>
    </location>
</feature>
<proteinExistence type="inferred from homology"/>
<dbReference type="InterPro" id="IPR005648">
    <property type="entry name" value="FlgD"/>
</dbReference>
<keyword evidence="9" id="KW-0966">Cell projection</keyword>
<evidence type="ECO:0000313" key="9">
    <source>
        <dbReference type="EMBL" id="SMF79239.1"/>
    </source>
</evidence>
<evidence type="ECO:0000259" key="8">
    <source>
        <dbReference type="Pfam" id="PF13861"/>
    </source>
</evidence>
<evidence type="ECO:0000256" key="3">
    <source>
        <dbReference type="ARBA" id="ARBA00022795"/>
    </source>
</evidence>
<dbReference type="InterPro" id="IPR025963">
    <property type="entry name" value="FLgD_Tudor"/>
</dbReference>
<feature type="domain" description="FlgD Tudor-like" evidence="8">
    <location>
        <begin position="117"/>
        <end position="244"/>
    </location>
</feature>
<dbReference type="Gene3D" id="2.30.30.910">
    <property type="match status" value="1"/>
</dbReference>
<sequence>MTTTTNTTSPTLNQYGTYSGGLSTGSKTASETAKTPQTDADKTASATKGLGDNFQTFLTMLTTQMKNQDPLKPLDTNDMTKQLVDFANVEQNIGTNSRLDKLVQLQSAGTASTNLAYLGRTVAFEGDSFQYSEGMTQAPLGYELETSAKSVRVDILDGKGNIIRSMPGETTAGTKHAVNWDFKDNNGRAVQPGTYRMNIAPVAENKSDTIKTTTYTFGTVAGIGSNKDGETVLNIGASEVPLSKLTTVY</sequence>
<dbReference type="Proteomes" id="UP000192936">
    <property type="component" value="Unassembled WGS sequence"/>
</dbReference>
<gene>
    <name evidence="9" type="ORF">SAMN02982917_4899</name>
</gene>
<comment type="function">
    <text evidence="4 5">Required for flagellar hook formation. May act as a scaffolding protein.</text>
</comment>
<name>A0A1X7H3Q4_9PROT</name>
<keyword evidence="9" id="KW-0282">Flagellum</keyword>
<keyword evidence="9" id="KW-0969">Cilium</keyword>
<reference evidence="9 10" key="1">
    <citation type="submission" date="2017-04" db="EMBL/GenBank/DDBJ databases">
        <authorList>
            <person name="Afonso C.L."/>
            <person name="Miller P.J."/>
            <person name="Scott M.A."/>
            <person name="Spackman E."/>
            <person name="Goraichik I."/>
            <person name="Dimitrov K.M."/>
            <person name="Suarez D.L."/>
            <person name="Swayne D.E."/>
        </authorList>
    </citation>
    <scope>NUCLEOTIDE SEQUENCE [LARGE SCALE GENOMIC DNA]</scope>
    <source>
        <strain evidence="9 10">A2P</strain>
    </source>
</reference>
<dbReference type="Pfam" id="PF13860">
    <property type="entry name" value="FlgD_ig"/>
    <property type="match status" value="1"/>
</dbReference>